<comment type="caution">
    <text evidence="2">The sequence shown here is derived from an EMBL/GenBank/DDBJ whole genome shotgun (WGS) entry which is preliminary data.</text>
</comment>
<dbReference type="Proteomes" id="UP000317881">
    <property type="component" value="Unassembled WGS sequence"/>
</dbReference>
<evidence type="ECO:0000256" key="1">
    <source>
        <dbReference type="SAM" id="MobiDB-lite"/>
    </source>
</evidence>
<name>A0A4Y3VW40_9ACTN</name>
<dbReference type="EMBL" id="BJND01000105">
    <property type="protein sequence ID" value="GEC10355.1"/>
    <property type="molecule type" value="Genomic_DNA"/>
</dbReference>
<feature type="region of interest" description="Disordered" evidence="1">
    <location>
        <begin position="16"/>
        <end position="44"/>
    </location>
</feature>
<reference evidence="2 3" key="1">
    <citation type="submission" date="2019-06" db="EMBL/GenBank/DDBJ databases">
        <title>Whole genome shotgun sequence of Streptomyces spinoverrucosus NBRC 14228.</title>
        <authorList>
            <person name="Hosoyama A."/>
            <person name="Uohara A."/>
            <person name="Ohji S."/>
            <person name="Ichikawa N."/>
        </authorList>
    </citation>
    <scope>NUCLEOTIDE SEQUENCE [LARGE SCALE GENOMIC DNA]</scope>
    <source>
        <strain evidence="2 3">NBRC 14228</strain>
    </source>
</reference>
<dbReference type="AlphaFoldDB" id="A0A4Y3VW40"/>
<organism evidence="2 3">
    <name type="scientific">Streptomyces spinoverrucosus</name>
    <dbReference type="NCBI Taxonomy" id="284043"/>
    <lineage>
        <taxon>Bacteria</taxon>
        <taxon>Bacillati</taxon>
        <taxon>Actinomycetota</taxon>
        <taxon>Actinomycetes</taxon>
        <taxon>Kitasatosporales</taxon>
        <taxon>Streptomycetaceae</taxon>
        <taxon>Streptomyces</taxon>
    </lineage>
</organism>
<gene>
    <name evidence="2" type="ORF">SSP24_80100</name>
</gene>
<evidence type="ECO:0000313" key="3">
    <source>
        <dbReference type="Proteomes" id="UP000317881"/>
    </source>
</evidence>
<sequence length="62" mass="6855">MAPHQGAKAFLNAWFKDTTTPPMPHHDDWKATSVSEQDAPKREADLARDKELKELLSSGGPP</sequence>
<accession>A0A4Y3VW40</accession>
<protein>
    <submittedName>
        <fullName evidence="2">Uncharacterized protein</fullName>
    </submittedName>
</protein>
<keyword evidence="3" id="KW-1185">Reference proteome</keyword>
<dbReference type="RefSeq" id="WP_141315835.1">
    <property type="nucleotide sequence ID" value="NZ_BJND01000105.1"/>
</dbReference>
<proteinExistence type="predicted"/>
<evidence type="ECO:0000313" key="2">
    <source>
        <dbReference type="EMBL" id="GEC10355.1"/>
    </source>
</evidence>